<organism evidence="3 4">
    <name type="scientific">Providencia rettgeri</name>
    <dbReference type="NCBI Taxonomy" id="587"/>
    <lineage>
        <taxon>Bacteria</taxon>
        <taxon>Pseudomonadati</taxon>
        <taxon>Pseudomonadota</taxon>
        <taxon>Gammaproteobacteria</taxon>
        <taxon>Enterobacterales</taxon>
        <taxon>Morganellaceae</taxon>
        <taxon>Providencia</taxon>
    </lineage>
</organism>
<evidence type="ECO:0000256" key="2">
    <source>
        <dbReference type="SAM" id="MobiDB-lite"/>
    </source>
</evidence>
<dbReference type="AlphaFoldDB" id="A0AB35LDM9"/>
<keyword evidence="1" id="KW-0175">Coiled coil</keyword>
<reference evidence="3" key="1">
    <citation type="submission" date="2023-04" db="EMBL/GenBank/DDBJ databases">
        <authorList>
            <person name="Li W."/>
        </authorList>
    </citation>
    <scope>NUCLEOTIDE SEQUENCE</scope>
    <source>
        <strain evidence="3">QITACRE101</strain>
    </source>
</reference>
<dbReference type="Proteomes" id="UP001162044">
    <property type="component" value="Unassembled WGS sequence"/>
</dbReference>
<feature type="compositionally biased region" description="Basic and acidic residues" evidence="2">
    <location>
        <begin position="250"/>
        <end position="264"/>
    </location>
</feature>
<dbReference type="Pfam" id="PF05929">
    <property type="entry name" value="Phage_GPO"/>
    <property type="match status" value="1"/>
</dbReference>
<feature type="region of interest" description="Disordered" evidence="2">
    <location>
        <begin position="241"/>
        <end position="264"/>
    </location>
</feature>
<dbReference type="RefSeq" id="WP_272671140.1">
    <property type="nucleotide sequence ID" value="NZ_CP157876.1"/>
</dbReference>
<protein>
    <submittedName>
        <fullName evidence="3">GPO family capsid scaffolding protein</fullName>
    </submittedName>
</protein>
<accession>A0AB35LDM9</accession>
<dbReference type="InterPro" id="IPR009228">
    <property type="entry name" value="Capsid_scaffold_GpO"/>
</dbReference>
<feature type="coiled-coil region" evidence="1">
    <location>
        <begin position="174"/>
        <end position="215"/>
    </location>
</feature>
<dbReference type="EMBL" id="JARVQW010000006">
    <property type="protein sequence ID" value="MDH2306489.1"/>
    <property type="molecule type" value="Genomic_DNA"/>
</dbReference>
<evidence type="ECO:0000256" key="1">
    <source>
        <dbReference type="SAM" id="Coils"/>
    </source>
</evidence>
<comment type="caution">
    <text evidence="3">The sequence shown here is derived from an EMBL/GenBank/DDBJ whole genome shotgun (WGS) entry which is preliminary data.</text>
</comment>
<sequence length="264" mass="30007">MSQLRTTWLCIATEGDTVDGRVIERQDLLDAAELYDYKLYAALIWPEHNHDAEPMGEVLEVMLEENEHGELQLLAIIRPFVSLLIANAEDKYLFTSIELTPDGNFRGTGKSYLEGLAVTNEPASVGTTRLHFSRKKRKDKDMSTKSKKTSWRKLFNIAEPEATPPEETVDGDKLQKLAEALAAAEEEIKLLKEQLASTQQEVEDVQDDVDTVKEVVDTEEFARLRENLPQIVKNFGKLDEKVTKLPKNNPKGEDKERKKGFEYL</sequence>
<evidence type="ECO:0000313" key="4">
    <source>
        <dbReference type="Proteomes" id="UP001162044"/>
    </source>
</evidence>
<proteinExistence type="predicted"/>
<reference evidence="3" key="2">
    <citation type="submission" date="2023-10" db="EMBL/GenBank/DDBJ databases">
        <title>Analysis of Resistance Genes of Carbapenem-resistant Providencia rettgeri.</title>
        <authorList>
            <person name="Liu M."/>
        </authorList>
    </citation>
    <scope>NUCLEOTIDE SEQUENCE</scope>
    <source>
        <strain evidence="3">QITACRE101</strain>
    </source>
</reference>
<gene>
    <name evidence="3" type="ORF">QDQ51_13840</name>
</gene>
<name>A0AB35LDM9_PRORE</name>
<evidence type="ECO:0000313" key="3">
    <source>
        <dbReference type="EMBL" id="MDH2306489.1"/>
    </source>
</evidence>